<dbReference type="AlphaFoldDB" id="A0A368SM37"/>
<keyword evidence="1" id="KW-1133">Transmembrane helix</keyword>
<feature type="transmembrane region" description="Helical" evidence="1">
    <location>
        <begin position="57"/>
        <end position="78"/>
    </location>
</feature>
<keyword evidence="1" id="KW-0812">Transmembrane</keyword>
<name>A0A368SM37_SETIT</name>
<dbReference type="EMBL" id="CM003536">
    <property type="protein sequence ID" value="RCV43468.1"/>
    <property type="molecule type" value="Genomic_DNA"/>
</dbReference>
<gene>
    <name evidence="2" type="ORF">SETIT_9G296700v2</name>
</gene>
<reference evidence="2" key="2">
    <citation type="submission" date="2015-07" db="EMBL/GenBank/DDBJ databases">
        <authorList>
            <person name="Noorani M."/>
        </authorList>
    </citation>
    <scope>NUCLEOTIDE SEQUENCE</scope>
    <source>
        <strain evidence="2">Yugu1</strain>
    </source>
</reference>
<organism evidence="2">
    <name type="scientific">Setaria italica</name>
    <name type="common">Foxtail millet</name>
    <name type="synonym">Panicum italicum</name>
    <dbReference type="NCBI Taxonomy" id="4555"/>
    <lineage>
        <taxon>Eukaryota</taxon>
        <taxon>Viridiplantae</taxon>
        <taxon>Streptophyta</taxon>
        <taxon>Embryophyta</taxon>
        <taxon>Tracheophyta</taxon>
        <taxon>Spermatophyta</taxon>
        <taxon>Magnoliopsida</taxon>
        <taxon>Liliopsida</taxon>
        <taxon>Poales</taxon>
        <taxon>Poaceae</taxon>
        <taxon>PACMAD clade</taxon>
        <taxon>Panicoideae</taxon>
        <taxon>Panicodae</taxon>
        <taxon>Paniceae</taxon>
        <taxon>Cenchrinae</taxon>
        <taxon>Setaria</taxon>
    </lineage>
</organism>
<reference evidence="2" key="1">
    <citation type="journal article" date="2012" name="Nat. Biotechnol.">
        <title>Reference genome sequence of the model plant Setaria.</title>
        <authorList>
            <person name="Bennetzen J.L."/>
            <person name="Schmutz J."/>
            <person name="Wang H."/>
            <person name="Percifield R."/>
            <person name="Hawkins J."/>
            <person name="Pontaroli A.C."/>
            <person name="Estep M."/>
            <person name="Feng L."/>
            <person name="Vaughn J.N."/>
            <person name="Grimwood J."/>
            <person name="Jenkins J."/>
            <person name="Barry K."/>
            <person name="Lindquist E."/>
            <person name="Hellsten U."/>
            <person name="Deshpande S."/>
            <person name="Wang X."/>
            <person name="Wu X."/>
            <person name="Mitros T."/>
            <person name="Triplett J."/>
            <person name="Yang X."/>
            <person name="Ye C.Y."/>
            <person name="Mauro-Herrera M."/>
            <person name="Wang L."/>
            <person name="Li P."/>
            <person name="Sharma M."/>
            <person name="Sharma R."/>
            <person name="Ronald P.C."/>
            <person name="Panaud O."/>
            <person name="Kellogg E.A."/>
            <person name="Brutnell T.P."/>
            <person name="Doust A.N."/>
            <person name="Tuskan G.A."/>
            <person name="Rokhsar D."/>
            <person name="Devos K.M."/>
        </authorList>
    </citation>
    <scope>NUCLEOTIDE SEQUENCE [LARGE SCALE GENOMIC DNA]</scope>
    <source>
        <strain evidence="2">Yugu1</strain>
    </source>
</reference>
<sequence>MVFLFEVVLEVTSAHRVGMPAPTSSVSLVAIVAAVWCRRDGCYAGRCRGGRRLTSLLSSFLLPTFATVSAPLIAPFLLRGSFTITGRFISGDSKDFLISPFCLMLKISNFSISKS</sequence>
<feature type="transmembrane region" description="Helical" evidence="1">
    <location>
        <begin position="20"/>
        <end position="37"/>
    </location>
</feature>
<evidence type="ECO:0000313" key="2">
    <source>
        <dbReference type="EMBL" id="RCV43468.1"/>
    </source>
</evidence>
<protein>
    <submittedName>
        <fullName evidence="2">Uncharacterized protein</fullName>
    </submittedName>
</protein>
<keyword evidence="1" id="KW-0472">Membrane</keyword>
<proteinExistence type="predicted"/>
<evidence type="ECO:0000256" key="1">
    <source>
        <dbReference type="SAM" id="Phobius"/>
    </source>
</evidence>
<accession>A0A368SM37</accession>